<proteinExistence type="predicted"/>
<organism evidence="2 3">
    <name type="scientific">Pantoea allii</name>
    <dbReference type="NCBI Taxonomy" id="574096"/>
    <lineage>
        <taxon>Bacteria</taxon>
        <taxon>Pseudomonadati</taxon>
        <taxon>Pseudomonadota</taxon>
        <taxon>Gammaproteobacteria</taxon>
        <taxon>Enterobacterales</taxon>
        <taxon>Erwiniaceae</taxon>
        <taxon>Pantoea</taxon>
    </lineage>
</organism>
<gene>
    <name evidence="2" type="ORF">C7431_107170</name>
</gene>
<feature type="transmembrane region" description="Helical" evidence="1">
    <location>
        <begin position="12"/>
        <end position="30"/>
    </location>
</feature>
<protein>
    <submittedName>
        <fullName evidence="2">Uncharacterized protein</fullName>
    </submittedName>
</protein>
<dbReference type="Proteomes" id="UP000245981">
    <property type="component" value="Unassembled WGS sequence"/>
</dbReference>
<evidence type="ECO:0000256" key="1">
    <source>
        <dbReference type="SAM" id="Phobius"/>
    </source>
</evidence>
<dbReference type="AlphaFoldDB" id="A0A2V2BHR8"/>
<reference evidence="2 3" key="1">
    <citation type="submission" date="2018-05" db="EMBL/GenBank/DDBJ databases">
        <title>Genomic Encyclopedia of Type Strains, Phase IV (KMG-V): Genome sequencing to study the core and pangenomes of soil and plant-associated prokaryotes.</title>
        <authorList>
            <person name="Whitman W."/>
        </authorList>
    </citation>
    <scope>NUCLEOTIDE SEQUENCE [LARGE SCALE GENOMIC DNA]</scope>
    <source>
        <strain evidence="2 3">PNA 200-10</strain>
    </source>
</reference>
<comment type="caution">
    <text evidence="2">The sequence shown here is derived from an EMBL/GenBank/DDBJ whole genome shotgun (WGS) entry which is preliminary data.</text>
</comment>
<keyword evidence="1" id="KW-1133">Transmembrane helix</keyword>
<accession>A0A2V2BHR8</accession>
<sequence>MPALSEMDKTRYLIIFQSFLAFPVVFITEWR</sequence>
<dbReference type="EMBL" id="QGHF01000007">
    <property type="protein sequence ID" value="PWK95769.1"/>
    <property type="molecule type" value="Genomic_DNA"/>
</dbReference>
<evidence type="ECO:0000313" key="3">
    <source>
        <dbReference type="Proteomes" id="UP000245981"/>
    </source>
</evidence>
<keyword evidence="1" id="KW-0472">Membrane</keyword>
<name>A0A2V2BHR8_9GAMM</name>
<evidence type="ECO:0000313" key="2">
    <source>
        <dbReference type="EMBL" id="PWK95769.1"/>
    </source>
</evidence>
<keyword evidence="1" id="KW-0812">Transmembrane</keyword>